<feature type="signal peptide" evidence="1">
    <location>
        <begin position="1"/>
        <end position="22"/>
    </location>
</feature>
<sequence>MKKKLILLGVFAALMLTNTAFAATSSATIGVNDTYATGSIVQMNGTIAVSGKNNAVSTERLWVELYKDDSTFWSYDTRIDGALLPVNSTASYKSSVSSYNYYVWLDPDGPNHTGCSGNGSAVN</sequence>
<dbReference type="Proteomes" id="UP001596113">
    <property type="component" value="Unassembled WGS sequence"/>
</dbReference>
<dbReference type="EMBL" id="JBHSMI010000013">
    <property type="protein sequence ID" value="MFC5402599.1"/>
    <property type="molecule type" value="Genomic_DNA"/>
</dbReference>
<gene>
    <name evidence="2" type="ORF">ACFPOF_07590</name>
</gene>
<evidence type="ECO:0000313" key="2">
    <source>
        <dbReference type="EMBL" id="MFC5402599.1"/>
    </source>
</evidence>
<feature type="chain" id="PRO_5046124652" evidence="1">
    <location>
        <begin position="23"/>
        <end position="123"/>
    </location>
</feature>
<protein>
    <submittedName>
        <fullName evidence="2">Uncharacterized protein</fullName>
    </submittedName>
</protein>
<evidence type="ECO:0000313" key="3">
    <source>
        <dbReference type="Proteomes" id="UP001596113"/>
    </source>
</evidence>
<comment type="caution">
    <text evidence="2">The sequence shown here is derived from an EMBL/GenBank/DDBJ whole genome shotgun (WGS) entry which is preliminary data.</text>
</comment>
<reference evidence="3" key="1">
    <citation type="journal article" date="2019" name="Int. J. Syst. Evol. Microbiol.">
        <title>The Global Catalogue of Microorganisms (GCM) 10K type strain sequencing project: providing services to taxonomists for standard genome sequencing and annotation.</title>
        <authorList>
            <consortium name="The Broad Institute Genomics Platform"/>
            <consortium name="The Broad Institute Genome Sequencing Center for Infectious Disease"/>
            <person name="Wu L."/>
            <person name="Ma J."/>
        </authorList>
    </citation>
    <scope>NUCLEOTIDE SEQUENCE [LARGE SCALE GENOMIC DNA]</scope>
    <source>
        <strain evidence="3">CGMCC 1.18575</strain>
    </source>
</reference>
<keyword evidence="3" id="KW-1185">Reference proteome</keyword>
<proteinExistence type="predicted"/>
<accession>A0ABW0HNE8</accession>
<evidence type="ECO:0000256" key="1">
    <source>
        <dbReference type="SAM" id="SignalP"/>
    </source>
</evidence>
<organism evidence="2 3">
    <name type="scientific">Cohnella soli</name>
    <dbReference type="NCBI Taxonomy" id="425005"/>
    <lineage>
        <taxon>Bacteria</taxon>
        <taxon>Bacillati</taxon>
        <taxon>Bacillota</taxon>
        <taxon>Bacilli</taxon>
        <taxon>Bacillales</taxon>
        <taxon>Paenibacillaceae</taxon>
        <taxon>Cohnella</taxon>
    </lineage>
</organism>
<name>A0ABW0HNE8_9BACL</name>
<dbReference type="RefSeq" id="WP_378131192.1">
    <property type="nucleotide sequence ID" value="NZ_JBHSMI010000013.1"/>
</dbReference>
<keyword evidence="1" id="KW-0732">Signal</keyword>